<evidence type="ECO:0000256" key="13">
    <source>
        <dbReference type="SAM" id="MobiDB-lite"/>
    </source>
</evidence>
<keyword evidence="4" id="KW-1003">Cell membrane</keyword>
<organism evidence="18 19">
    <name type="scientific">Streptomyces zagrosensis</name>
    <dbReference type="NCBI Taxonomy" id="1042984"/>
    <lineage>
        <taxon>Bacteria</taxon>
        <taxon>Bacillati</taxon>
        <taxon>Actinomycetota</taxon>
        <taxon>Actinomycetes</taxon>
        <taxon>Kitasatosporales</taxon>
        <taxon>Streptomycetaceae</taxon>
        <taxon>Streptomyces</taxon>
    </lineage>
</organism>
<feature type="transmembrane region" description="Helical" evidence="14">
    <location>
        <begin position="335"/>
        <end position="357"/>
    </location>
</feature>
<feature type="transmembrane region" description="Helical" evidence="14">
    <location>
        <begin position="166"/>
        <end position="185"/>
    </location>
</feature>
<keyword evidence="5 14" id="KW-0812">Transmembrane</keyword>
<dbReference type="EMBL" id="JACHJL010000002">
    <property type="protein sequence ID" value="MBB5934242.1"/>
    <property type="molecule type" value="Genomic_DNA"/>
</dbReference>
<dbReference type="InterPro" id="IPR007348">
    <property type="entry name" value="CopC_dom"/>
</dbReference>
<evidence type="ECO:0000256" key="5">
    <source>
        <dbReference type="ARBA" id="ARBA00022692"/>
    </source>
</evidence>
<dbReference type="Gene3D" id="2.60.40.1220">
    <property type="match status" value="1"/>
</dbReference>
<keyword evidence="19" id="KW-1185">Reference proteome</keyword>
<evidence type="ECO:0000313" key="19">
    <source>
        <dbReference type="Proteomes" id="UP000588098"/>
    </source>
</evidence>
<comment type="similarity">
    <text evidence="3">Belongs to the CopC family.</text>
</comment>
<dbReference type="PANTHER" id="PTHR34820">
    <property type="entry name" value="INNER MEMBRANE PROTEIN YEBZ"/>
    <property type="match status" value="1"/>
</dbReference>
<feature type="transmembrane region" description="Helical" evidence="14">
    <location>
        <begin position="247"/>
        <end position="265"/>
    </location>
</feature>
<evidence type="ECO:0000256" key="2">
    <source>
        <dbReference type="ARBA" id="ARBA00004651"/>
    </source>
</evidence>
<feature type="domain" description="CopC" evidence="16">
    <location>
        <begin position="45"/>
        <end position="141"/>
    </location>
</feature>
<evidence type="ECO:0000256" key="3">
    <source>
        <dbReference type="ARBA" id="ARBA00010509"/>
    </source>
</evidence>
<name>A0A7W9Q7P0_9ACTN</name>
<feature type="compositionally biased region" description="Gly residues" evidence="13">
    <location>
        <begin position="292"/>
        <end position="314"/>
    </location>
</feature>
<evidence type="ECO:0000256" key="11">
    <source>
        <dbReference type="ARBA" id="ARBA00023136"/>
    </source>
</evidence>
<feature type="transmembrane region" description="Helical" evidence="14">
    <location>
        <begin position="377"/>
        <end position="396"/>
    </location>
</feature>
<dbReference type="AlphaFoldDB" id="A0A7W9Q7P0"/>
<dbReference type="InterPro" id="IPR014755">
    <property type="entry name" value="Cu-Rt/internalin_Ig-like"/>
</dbReference>
<dbReference type="GO" id="GO:0006825">
    <property type="term" value="P:copper ion transport"/>
    <property type="evidence" value="ECO:0007669"/>
    <property type="project" value="InterPro"/>
</dbReference>
<dbReference type="InterPro" id="IPR008457">
    <property type="entry name" value="Cu-R_CopD_dom"/>
</dbReference>
<feature type="chain" id="PRO_5031122571" description="Protein YobA" evidence="15">
    <location>
        <begin position="47"/>
        <end position="745"/>
    </location>
</feature>
<keyword evidence="9 14" id="KW-1133">Transmembrane helix</keyword>
<feature type="compositionally biased region" description="Low complexity" evidence="13">
    <location>
        <begin position="559"/>
        <end position="570"/>
    </location>
</feature>
<feature type="signal peptide" evidence="15">
    <location>
        <begin position="1"/>
        <end position="46"/>
    </location>
</feature>
<keyword evidence="8" id="KW-0574">Periplasm</keyword>
<feature type="region of interest" description="Disordered" evidence="13">
    <location>
        <begin position="477"/>
        <end position="585"/>
    </location>
</feature>
<dbReference type="Pfam" id="PF05425">
    <property type="entry name" value="CopD"/>
    <property type="match status" value="1"/>
</dbReference>
<evidence type="ECO:0000256" key="12">
    <source>
        <dbReference type="ARBA" id="ARBA00070395"/>
    </source>
</evidence>
<dbReference type="Pfam" id="PF04234">
    <property type="entry name" value="CopC"/>
    <property type="match status" value="1"/>
</dbReference>
<evidence type="ECO:0000256" key="10">
    <source>
        <dbReference type="ARBA" id="ARBA00023008"/>
    </source>
</evidence>
<evidence type="ECO:0000256" key="8">
    <source>
        <dbReference type="ARBA" id="ARBA00022764"/>
    </source>
</evidence>
<dbReference type="PANTHER" id="PTHR34820:SF4">
    <property type="entry name" value="INNER MEMBRANE PROTEIN YEBZ"/>
    <property type="match status" value="1"/>
</dbReference>
<feature type="transmembrane region" description="Helical" evidence="14">
    <location>
        <begin position="197"/>
        <end position="215"/>
    </location>
</feature>
<keyword evidence="7 15" id="KW-0732">Signal</keyword>
<dbReference type="InterPro" id="IPR014756">
    <property type="entry name" value="Ig_E-set"/>
</dbReference>
<gene>
    <name evidence="18" type="ORF">FHS42_001268</name>
</gene>
<evidence type="ECO:0000256" key="15">
    <source>
        <dbReference type="SAM" id="SignalP"/>
    </source>
</evidence>
<evidence type="ECO:0000259" key="16">
    <source>
        <dbReference type="Pfam" id="PF04234"/>
    </source>
</evidence>
<dbReference type="SUPFAM" id="SSF81296">
    <property type="entry name" value="E set domains"/>
    <property type="match status" value="1"/>
</dbReference>
<feature type="transmembrane region" description="Helical" evidence="14">
    <location>
        <begin position="445"/>
        <end position="462"/>
    </location>
</feature>
<comment type="subcellular location">
    <subcellularLocation>
        <location evidence="2">Cell membrane</location>
        <topology evidence="2">Multi-pass membrane protein</topology>
    </subcellularLocation>
    <subcellularLocation>
        <location evidence="1">Periplasm</location>
    </subcellularLocation>
</comment>
<evidence type="ECO:0000313" key="18">
    <source>
        <dbReference type="EMBL" id="MBB5934242.1"/>
    </source>
</evidence>
<accession>A0A7W9Q7P0</accession>
<feature type="domain" description="Copper resistance protein D" evidence="17">
    <location>
        <begin position="404"/>
        <end position="479"/>
    </location>
</feature>
<proteinExistence type="inferred from homology"/>
<feature type="region of interest" description="Disordered" evidence="13">
    <location>
        <begin position="272"/>
        <end position="325"/>
    </location>
</feature>
<keyword evidence="6" id="KW-0479">Metal-binding</keyword>
<keyword evidence="11 14" id="KW-0472">Membrane</keyword>
<dbReference type="Proteomes" id="UP000588098">
    <property type="component" value="Unassembled WGS sequence"/>
</dbReference>
<dbReference type="FunFam" id="2.60.40.1220:FF:000001">
    <property type="entry name" value="CopC domain-containing protein YobA"/>
    <property type="match status" value="1"/>
</dbReference>
<dbReference type="GO" id="GO:0042597">
    <property type="term" value="C:periplasmic space"/>
    <property type="evidence" value="ECO:0007669"/>
    <property type="project" value="UniProtKB-SubCell"/>
</dbReference>
<dbReference type="GO" id="GO:0005507">
    <property type="term" value="F:copper ion binding"/>
    <property type="evidence" value="ECO:0007669"/>
    <property type="project" value="InterPro"/>
</dbReference>
<feature type="compositionally biased region" description="Polar residues" evidence="13">
    <location>
        <begin position="502"/>
        <end position="514"/>
    </location>
</feature>
<feature type="compositionally biased region" description="Polar residues" evidence="13">
    <location>
        <begin position="272"/>
        <end position="285"/>
    </location>
</feature>
<evidence type="ECO:0000256" key="6">
    <source>
        <dbReference type="ARBA" id="ARBA00022723"/>
    </source>
</evidence>
<sequence>MACRRARAVRRPLVGRHRRPLTVLGTLLAALLCALGVGATPAAAHAALTGTDPAKGAVLREAPERVSLTFSEGVLLSDDSVRVLDPRGERVDDGKPAHVGGKSSTAAVRLRSGLPTGTFTVAWQAVSEDSHPVGGAYTFSIGAPSKTSVTVPSAEPDDTVSALYDIVRYAAYGGFVLLVGACVFAGRCHTTRGVQRVAATGWVALFAATVALLMLRGPYTSNGKGLGAAFDLGLLRDVLDTKPGTAMLSRLLLLAAAAVFLAVLFDSYAPSGQSRASASGTSHGTSRSAAGRGAGQSRGMGQGRGAGLGRGASHGRGEGHGGAEGPALGAGRPDLAWGLGIVGTLVAVGLAATWAMAEHASVGLQRSLAMPVDVLHLLAVAVWLGGLIALLVSLRSEVALPRLAVRRFSQLALASVGTLAATGLYQSWRQVGSWAALTDTEYGRWLLVKVGLVALLVGAAGFSRRWTSQLDAAPAIRTTKGTTKGPTNAKAERASSTKADTEPDAQTTAPSNAPATPHTIPPAVPPANAHPTARPRATSAAETKAGNRRAGKGAPSDSARAAQLARQRAAVSVTRTRRERDADPVRTGLRRSVAVETGIAVVLLAVTTVLTGTQPGRAETEQAAAQQGATADAATVRIAYDTGGPNGRGTAQVTLDPARSGDNQFHAYLTGPGGRPVDPPELKASLTLREKGVGPLSVALNRVSAGHWSAAGVQLPMPGDWQLSLTVRTSDIDQVTEIDTVKVGP</sequence>
<dbReference type="InterPro" id="IPR032694">
    <property type="entry name" value="CopC/D"/>
</dbReference>
<reference evidence="18 19" key="1">
    <citation type="submission" date="2020-08" db="EMBL/GenBank/DDBJ databases">
        <title>Genomic Encyclopedia of Type Strains, Phase III (KMG-III): the genomes of soil and plant-associated and newly described type strains.</title>
        <authorList>
            <person name="Whitman W."/>
        </authorList>
    </citation>
    <scope>NUCLEOTIDE SEQUENCE [LARGE SCALE GENOMIC DNA]</scope>
    <source>
        <strain evidence="18 19">CECT 8305</strain>
    </source>
</reference>
<keyword evidence="10" id="KW-0186">Copper</keyword>
<evidence type="ECO:0000256" key="14">
    <source>
        <dbReference type="SAM" id="Phobius"/>
    </source>
</evidence>
<evidence type="ECO:0000259" key="17">
    <source>
        <dbReference type="Pfam" id="PF05425"/>
    </source>
</evidence>
<protein>
    <recommendedName>
        <fullName evidence="12">Protein YobA</fullName>
    </recommendedName>
</protein>
<comment type="caution">
    <text evidence="18">The sequence shown here is derived from an EMBL/GenBank/DDBJ whole genome shotgun (WGS) entry which is preliminary data.</text>
</comment>
<evidence type="ECO:0000256" key="4">
    <source>
        <dbReference type="ARBA" id="ARBA00022475"/>
    </source>
</evidence>
<evidence type="ECO:0000256" key="7">
    <source>
        <dbReference type="ARBA" id="ARBA00022729"/>
    </source>
</evidence>
<evidence type="ECO:0000256" key="9">
    <source>
        <dbReference type="ARBA" id="ARBA00022989"/>
    </source>
</evidence>
<feature type="compositionally biased region" description="Basic and acidic residues" evidence="13">
    <location>
        <begin position="490"/>
        <end position="501"/>
    </location>
</feature>
<dbReference type="GO" id="GO:0046688">
    <property type="term" value="P:response to copper ion"/>
    <property type="evidence" value="ECO:0007669"/>
    <property type="project" value="InterPro"/>
</dbReference>
<dbReference type="GO" id="GO:0005886">
    <property type="term" value="C:plasma membrane"/>
    <property type="evidence" value="ECO:0007669"/>
    <property type="project" value="UniProtKB-SubCell"/>
</dbReference>
<evidence type="ECO:0000256" key="1">
    <source>
        <dbReference type="ARBA" id="ARBA00004418"/>
    </source>
</evidence>